<keyword evidence="2" id="KW-1185">Reference proteome</keyword>
<reference evidence="1 2" key="1">
    <citation type="submission" date="2018-11" db="EMBL/GenBank/DDBJ databases">
        <title>Genome sequence of Apiotrichum porosum DSM 27194.</title>
        <authorList>
            <person name="Aliyu H."/>
            <person name="Gorte O."/>
            <person name="Ochsenreither K."/>
        </authorList>
    </citation>
    <scope>NUCLEOTIDE SEQUENCE [LARGE SCALE GENOMIC DNA]</scope>
    <source>
        <strain evidence="1 2">DSM 27194</strain>
    </source>
</reference>
<dbReference type="EMBL" id="RSCE01000003">
    <property type="protein sequence ID" value="RSH84445.1"/>
    <property type="molecule type" value="Genomic_DNA"/>
</dbReference>
<sequence length="68" mass="7819">MYKSRLHFIEVLANSLSRPTSDFYMLSNSELLALGREHSHHFGEAGELPDNCYTGLARRVLKVLQHFN</sequence>
<protein>
    <submittedName>
        <fullName evidence="1">Uncharacterized protein</fullName>
    </submittedName>
</protein>
<accession>A0A427Y0C3</accession>
<dbReference type="RefSeq" id="XP_028477893.1">
    <property type="nucleotide sequence ID" value="XM_028621441.1"/>
</dbReference>
<name>A0A427Y0C3_9TREE</name>
<gene>
    <name evidence="1" type="ORF">EHS24_005966</name>
</gene>
<evidence type="ECO:0000313" key="2">
    <source>
        <dbReference type="Proteomes" id="UP000279236"/>
    </source>
</evidence>
<comment type="caution">
    <text evidence="1">The sequence shown here is derived from an EMBL/GenBank/DDBJ whole genome shotgun (WGS) entry which is preliminary data.</text>
</comment>
<organism evidence="1 2">
    <name type="scientific">Apiotrichum porosum</name>
    <dbReference type="NCBI Taxonomy" id="105984"/>
    <lineage>
        <taxon>Eukaryota</taxon>
        <taxon>Fungi</taxon>
        <taxon>Dikarya</taxon>
        <taxon>Basidiomycota</taxon>
        <taxon>Agaricomycotina</taxon>
        <taxon>Tremellomycetes</taxon>
        <taxon>Trichosporonales</taxon>
        <taxon>Trichosporonaceae</taxon>
        <taxon>Apiotrichum</taxon>
    </lineage>
</organism>
<dbReference type="GeneID" id="39590509"/>
<dbReference type="AlphaFoldDB" id="A0A427Y0C3"/>
<proteinExistence type="predicted"/>
<dbReference type="Proteomes" id="UP000279236">
    <property type="component" value="Unassembled WGS sequence"/>
</dbReference>
<evidence type="ECO:0000313" key="1">
    <source>
        <dbReference type="EMBL" id="RSH84445.1"/>
    </source>
</evidence>